<protein>
    <submittedName>
        <fullName evidence="2">Uncharacterized protein</fullName>
    </submittedName>
</protein>
<reference evidence="2" key="1">
    <citation type="submission" date="2020-02" db="EMBL/GenBank/DDBJ databases">
        <authorList>
            <person name="Meier V. D."/>
        </authorList>
    </citation>
    <scope>NUCLEOTIDE SEQUENCE</scope>
    <source>
        <strain evidence="2">AVDCRST_MAG14</strain>
    </source>
</reference>
<sequence length="25" mass="2536">GGSAPRSRVLCAPDLPRPRPDSGCA</sequence>
<dbReference type="EMBL" id="CADCVG010000068">
    <property type="protein sequence ID" value="CAA9456135.1"/>
    <property type="molecule type" value="Genomic_DNA"/>
</dbReference>
<evidence type="ECO:0000313" key="2">
    <source>
        <dbReference type="EMBL" id="CAA9456135.1"/>
    </source>
</evidence>
<name>A0A6J4QVE9_9ACTN</name>
<feature type="non-terminal residue" evidence="2">
    <location>
        <position position="1"/>
    </location>
</feature>
<feature type="region of interest" description="Disordered" evidence="1">
    <location>
        <begin position="1"/>
        <end position="25"/>
    </location>
</feature>
<gene>
    <name evidence="2" type="ORF">AVDCRST_MAG14-1642</name>
</gene>
<proteinExistence type="predicted"/>
<organism evidence="2">
    <name type="scientific">uncultured Rubrobacteraceae bacterium</name>
    <dbReference type="NCBI Taxonomy" id="349277"/>
    <lineage>
        <taxon>Bacteria</taxon>
        <taxon>Bacillati</taxon>
        <taxon>Actinomycetota</taxon>
        <taxon>Rubrobacteria</taxon>
        <taxon>Rubrobacterales</taxon>
        <taxon>Rubrobacteraceae</taxon>
        <taxon>environmental samples</taxon>
    </lineage>
</organism>
<feature type="non-terminal residue" evidence="2">
    <location>
        <position position="25"/>
    </location>
</feature>
<feature type="compositionally biased region" description="Basic and acidic residues" evidence="1">
    <location>
        <begin position="16"/>
        <end position="25"/>
    </location>
</feature>
<dbReference type="AlphaFoldDB" id="A0A6J4QVE9"/>
<evidence type="ECO:0000256" key="1">
    <source>
        <dbReference type="SAM" id="MobiDB-lite"/>
    </source>
</evidence>
<accession>A0A6J4QVE9</accession>